<accession>A0A328ABQ1</accession>
<dbReference type="InterPro" id="IPR045617">
    <property type="entry name" value="DUF6445"/>
</dbReference>
<keyword evidence="2" id="KW-1185">Reference proteome</keyword>
<dbReference type="AlphaFoldDB" id="A0A328ABQ1"/>
<proteinExistence type="predicted"/>
<name>A0A328ABQ1_9CAUL</name>
<evidence type="ECO:0000313" key="1">
    <source>
        <dbReference type="EMBL" id="RAK52162.1"/>
    </source>
</evidence>
<dbReference type="RefSeq" id="WP_111515486.1">
    <property type="nucleotide sequence ID" value="NZ_QFYR01000003.1"/>
</dbReference>
<reference evidence="2" key="1">
    <citation type="submission" date="2018-05" db="EMBL/GenBank/DDBJ databases">
        <authorList>
            <person name="Li X."/>
        </authorList>
    </citation>
    <scope>NUCLEOTIDE SEQUENCE [LARGE SCALE GENOMIC DNA]</scope>
    <source>
        <strain evidence="2">YIM 73061</strain>
    </source>
</reference>
<dbReference type="Proteomes" id="UP000249725">
    <property type="component" value="Unassembled WGS sequence"/>
</dbReference>
<dbReference type="Pfam" id="PF20043">
    <property type="entry name" value="DUF6445"/>
    <property type="match status" value="1"/>
</dbReference>
<dbReference type="OrthoDB" id="7630206at2"/>
<organism evidence="1 2">
    <name type="scientific">Phenylobacterium deserti</name>
    <dbReference type="NCBI Taxonomy" id="1914756"/>
    <lineage>
        <taxon>Bacteria</taxon>
        <taxon>Pseudomonadati</taxon>
        <taxon>Pseudomonadota</taxon>
        <taxon>Alphaproteobacteria</taxon>
        <taxon>Caulobacterales</taxon>
        <taxon>Caulobacteraceae</taxon>
        <taxon>Phenylobacterium</taxon>
    </lineage>
</organism>
<gene>
    <name evidence="1" type="ORF">DJ018_13485</name>
</gene>
<evidence type="ECO:0000313" key="2">
    <source>
        <dbReference type="Proteomes" id="UP000249725"/>
    </source>
</evidence>
<comment type="caution">
    <text evidence="1">The sequence shown here is derived from an EMBL/GenBank/DDBJ whole genome shotgun (WGS) entry which is preliminary data.</text>
</comment>
<protein>
    <submittedName>
        <fullName evidence="1">Uncharacterized protein</fullName>
    </submittedName>
</protein>
<sequence>MASPTFGLNTRPAFDLQLLGEEREPVLVVDRVLQEPQRLVDYAAETASFDPVIPGRNGYPGVRSPAPLGYVRDVVTALRPAIDQVFGLEGVAAPARAECSLSIVTLPPDQLLPAQRMPHVDTVDPLQFAVLHYLCSDAFDGTAFYRHRSTGFETITPEREAPFHARLDSEVAACPPPPAYVSGDTELFAQTGRVEARFDRLVVYRSRLLHSGQIDPQAQLSPDPRKGRLTANIFLNYRAL</sequence>
<dbReference type="EMBL" id="QFYR01000003">
    <property type="protein sequence ID" value="RAK52162.1"/>
    <property type="molecule type" value="Genomic_DNA"/>
</dbReference>